<evidence type="ECO:0000256" key="1">
    <source>
        <dbReference type="SAM" id="MobiDB-lite"/>
    </source>
</evidence>
<feature type="compositionally biased region" description="Polar residues" evidence="1">
    <location>
        <begin position="67"/>
        <end position="81"/>
    </location>
</feature>
<dbReference type="Proteomes" id="UP001141629">
    <property type="component" value="Unassembled WGS sequence"/>
</dbReference>
<feature type="compositionally biased region" description="Pro residues" evidence="1">
    <location>
        <begin position="1"/>
        <end position="10"/>
    </location>
</feature>
<keyword evidence="4" id="KW-1185">Reference proteome</keyword>
<organism evidence="3 4">
    <name type="scientific">Mycobacterium yunnanensis</name>
    <dbReference type="NCBI Taxonomy" id="368477"/>
    <lineage>
        <taxon>Bacteria</taxon>
        <taxon>Bacillati</taxon>
        <taxon>Actinomycetota</taxon>
        <taxon>Actinomycetes</taxon>
        <taxon>Mycobacteriales</taxon>
        <taxon>Mycobacteriaceae</taxon>
        <taxon>Mycobacterium</taxon>
    </lineage>
</organism>
<keyword evidence="2" id="KW-0812">Transmembrane</keyword>
<protein>
    <submittedName>
        <fullName evidence="3">Uncharacterized protein</fullName>
    </submittedName>
</protein>
<dbReference type="RefSeq" id="WP_263995543.1">
    <property type="nucleotide sequence ID" value="NZ_JACKVK010000005.1"/>
</dbReference>
<proteinExistence type="predicted"/>
<name>A0A9X3C254_9MYCO</name>
<sequence length="361" mass="36443">MNTPAGPPNWGPQRPWASESKPGGLPQWAIIAVALVAVLGVIAGATVYFTRDSSSGSSAEPGPTAAAVSSTGATPSPNPSDFASAADTGPVGVVTEEPTCAAWTPVNDALNAAEQNGWAQRDPSTPATAWSANQKATYEAVGAAMRTAADQTVALAKQTPHRVVRELYEQTAAYLGAYADGVATYVPANDALAQVATSTALALTSMCEAIGNGSAAARAGLVPPAAAPTAAPVASGPPTRFFQPPTDPVCTQWHALVEKYTAAFAPWRGTDPTIAAAQWGPAQQRVSNAVAPVMVGFAGDVEALAQGSANAVFQDFATFAGEYRRAFAAALPTYVPADGALTRAASAATGAIDSACLATEG</sequence>
<accession>A0A9X3C254</accession>
<feature type="transmembrane region" description="Helical" evidence="2">
    <location>
        <begin position="28"/>
        <end position="49"/>
    </location>
</feature>
<evidence type="ECO:0000313" key="3">
    <source>
        <dbReference type="EMBL" id="MCV7420771.1"/>
    </source>
</evidence>
<comment type="caution">
    <text evidence="3">The sequence shown here is derived from an EMBL/GenBank/DDBJ whole genome shotgun (WGS) entry which is preliminary data.</text>
</comment>
<feature type="region of interest" description="Disordered" evidence="1">
    <location>
        <begin position="1"/>
        <end position="22"/>
    </location>
</feature>
<evidence type="ECO:0000256" key="2">
    <source>
        <dbReference type="SAM" id="Phobius"/>
    </source>
</evidence>
<keyword evidence="2" id="KW-1133">Transmembrane helix</keyword>
<feature type="region of interest" description="Disordered" evidence="1">
    <location>
        <begin position="52"/>
        <end position="91"/>
    </location>
</feature>
<reference evidence="3" key="2">
    <citation type="journal article" date="2022" name="BMC Genomics">
        <title>Comparative genome analysis of mycobacteria focusing on tRNA and non-coding RNA.</title>
        <authorList>
            <person name="Behra P.R.K."/>
            <person name="Pettersson B.M.F."/>
            <person name="Ramesh M."/>
            <person name="Das S."/>
            <person name="Dasgupta S."/>
            <person name="Kirsebom L.A."/>
        </authorList>
    </citation>
    <scope>NUCLEOTIDE SEQUENCE</scope>
    <source>
        <strain evidence="3">DSM 44838</strain>
    </source>
</reference>
<keyword evidence="2" id="KW-0472">Membrane</keyword>
<reference evidence="3" key="1">
    <citation type="submission" date="2020-07" db="EMBL/GenBank/DDBJ databases">
        <authorList>
            <person name="Pettersson B.M.F."/>
            <person name="Behra P.R.K."/>
            <person name="Ramesh M."/>
            <person name="Das S."/>
            <person name="Dasgupta S."/>
            <person name="Kirsebom L.A."/>
        </authorList>
    </citation>
    <scope>NUCLEOTIDE SEQUENCE</scope>
    <source>
        <strain evidence="3">DSM 44838</strain>
    </source>
</reference>
<gene>
    <name evidence="3" type="ORF">H7K45_09500</name>
</gene>
<dbReference type="EMBL" id="JACKVK010000005">
    <property type="protein sequence ID" value="MCV7420771.1"/>
    <property type="molecule type" value="Genomic_DNA"/>
</dbReference>
<evidence type="ECO:0000313" key="4">
    <source>
        <dbReference type="Proteomes" id="UP001141629"/>
    </source>
</evidence>
<dbReference type="AlphaFoldDB" id="A0A9X3C254"/>